<protein>
    <recommendedName>
        <fullName evidence="4">Beta-carotene 15,15'-monooxygenase</fullName>
    </recommendedName>
</protein>
<dbReference type="RefSeq" id="WP_348713434.1">
    <property type="nucleotide sequence ID" value="NZ_CAXIXY010000007.1"/>
</dbReference>
<name>A0ABP1ETU2_9FLAO</name>
<proteinExistence type="predicted"/>
<evidence type="ECO:0000313" key="3">
    <source>
        <dbReference type="Proteomes" id="UP001497416"/>
    </source>
</evidence>
<dbReference type="Proteomes" id="UP001497416">
    <property type="component" value="Unassembled WGS sequence"/>
</dbReference>
<evidence type="ECO:0000256" key="1">
    <source>
        <dbReference type="SAM" id="Phobius"/>
    </source>
</evidence>
<feature type="transmembrane region" description="Helical" evidence="1">
    <location>
        <begin position="7"/>
        <end position="28"/>
    </location>
</feature>
<feature type="transmembrane region" description="Helical" evidence="1">
    <location>
        <begin position="209"/>
        <end position="229"/>
    </location>
</feature>
<evidence type="ECO:0000313" key="2">
    <source>
        <dbReference type="EMBL" id="CAL2092767.1"/>
    </source>
</evidence>
<keyword evidence="1" id="KW-0812">Transmembrane</keyword>
<dbReference type="EMBL" id="CAXIXY010000007">
    <property type="protein sequence ID" value="CAL2092767.1"/>
    <property type="molecule type" value="Genomic_DNA"/>
</dbReference>
<reference evidence="2 3" key="1">
    <citation type="submission" date="2024-05" db="EMBL/GenBank/DDBJ databases">
        <authorList>
            <person name="Duchaud E."/>
        </authorList>
    </citation>
    <scope>NUCLEOTIDE SEQUENCE [LARGE SCALE GENOMIC DNA]</scope>
    <source>
        <strain evidence="2">Ena-SAMPLE-TAB-13-05-2024-13:56:06:370-140302</strain>
    </source>
</reference>
<organism evidence="2 3">
    <name type="scientific">Tenacibaculum platacis</name>
    <dbReference type="NCBI Taxonomy" id="3137852"/>
    <lineage>
        <taxon>Bacteria</taxon>
        <taxon>Pseudomonadati</taxon>
        <taxon>Bacteroidota</taxon>
        <taxon>Flavobacteriia</taxon>
        <taxon>Flavobacteriales</taxon>
        <taxon>Flavobacteriaceae</taxon>
        <taxon>Tenacibaculum</taxon>
    </lineage>
</organism>
<accession>A0ABP1ETU2</accession>
<feature type="transmembrane region" description="Helical" evidence="1">
    <location>
        <begin position="65"/>
        <end position="84"/>
    </location>
</feature>
<keyword evidence="1" id="KW-1133">Transmembrane helix</keyword>
<evidence type="ECO:0008006" key="4">
    <source>
        <dbReference type="Google" id="ProtNLM"/>
    </source>
</evidence>
<comment type="caution">
    <text evidence="2">The sequence shown here is derived from an EMBL/GenBank/DDBJ whole genome shotgun (WGS) entry which is preliminary data.</text>
</comment>
<sequence>MFTLNKYWSRFNFIIIPALLFLSLIVLLKSGSYSSQLSNYIIIDFLIIIPLCYFFLIRKKAVPKITIVSVFIIGTITASLLIPKEDQSLLDWMKDFILPVVELGVLSFVIYKARLIFKSLKKKKENLDFYDAIQIATKEILPEKIAHFLATELTVFYYVFFDWKKLKPSKNSFTYTKEGTYSGVLLGLILVVVIETSVLHVLVSKWNVGLAWFLSIVSVYTLLQLVALFKSMLKRPLVYNEENRELMLRFGFAGFVNVSINNIEKIELTSKEIEDDAIQYFSFLGKLCGHNTIIHFKEPIEFESIYGIKKEAKSLALIVDDKQAFVNLISE</sequence>
<keyword evidence="3" id="KW-1185">Reference proteome</keyword>
<feature type="transmembrane region" description="Helical" evidence="1">
    <location>
        <begin position="180"/>
        <end position="203"/>
    </location>
</feature>
<feature type="transmembrane region" description="Helical" evidence="1">
    <location>
        <begin position="96"/>
        <end position="117"/>
    </location>
</feature>
<feature type="transmembrane region" description="Helical" evidence="1">
    <location>
        <begin position="40"/>
        <end position="58"/>
    </location>
</feature>
<keyword evidence="1" id="KW-0472">Membrane</keyword>
<gene>
    <name evidence="2" type="ORF">T190607A01A_50067</name>
</gene>